<gene>
    <name evidence="2" type="ORF">CALK_1800</name>
</gene>
<keyword evidence="1" id="KW-0472">Membrane</keyword>
<reference evidence="2 3" key="1">
    <citation type="journal article" date="2013" name="Environ. Microbiol.">
        <title>Genome analysis of Chitinivibrio alkaliphilus gen. nov., sp. nov., a novel extremely haloalkaliphilic anaerobic chitinolytic bacterium from the candidate phylum Termite Group 3.</title>
        <authorList>
            <person name="Sorokin D.Y."/>
            <person name="Gumerov V.M."/>
            <person name="Rakitin A.L."/>
            <person name="Beletsky A.V."/>
            <person name="Damste J.S."/>
            <person name="Muyzer G."/>
            <person name="Mardanov A.V."/>
            <person name="Ravin N.V."/>
        </authorList>
    </citation>
    <scope>NUCLEOTIDE SEQUENCE [LARGE SCALE GENOMIC DNA]</scope>
    <source>
        <strain evidence="2 3">ACht1</strain>
    </source>
</reference>
<evidence type="ECO:0000256" key="1">
    <source>
        <dbReference type="SAM" id="Phobius"/>
    </source>
</evidence>
<protein>
    <submittedName>
        <fullName evidence="2">Uncharacterized protein</fullName>
    </submittedName>
</protein>
<proteinExistence type="predicted"/>
<evidence type="ECO:0000313" key="3">
    <source>
        <dbReference type="Proteomes" id="UP000017148"/>
    </source>
</evidence>
<dbReference type="EMBL" id="ASJR01000015">
    <property type="protein sequence ID" value="ERP31311.1"/>
    <property type="molecule type" value="Genomic_DNA"/>
</dbReference>
<keyword evidence="1" id="KW-1133">Transmembrane helix</keyword>
<dbReference type="AlphaFoldDB" id="U7D6W6"/>
<name>U7D6W6_9BACT</name>
<organism evidence="2 3">
    <name type="scientific">Chitinivibrio alkaliphilus ACht1</name>
    <dbReference type="NCBI Taxonomy" id="1313304"/>
    <lineage>
        <taxon>Bacteria</taxon>
        <taxon>Pseudomonadati</taxon>
        <taxon>Fibrobacterota</taxon>
        <taxon>Chitinivibrionia</taxon>
        <taxon>Chitinivibrionales</taxon>
        <taxon>Chitinivibrionaceae</taxon>
        <taxon>Chitinivibrio</taxon>
    </lineage>
</organism>
<evidence type="ECO:0000313" key="2">
    <source>
        <dbReference type="EMBL" id="ERP31311.1"/>
    </source>
</evidence>
<sequence>MKRFLKYGNKENKRKFLLPVSFISGQLLIILLLMFLIQMETFWPGALLVKQGLRVHVRVQPLLLVLPQKKCLKQRFTRE</sequence>
<keyword evidence="3" id="KW-1185">Reference proteome</keyword>
<comment type="caution">
    <text evidence="2">The sequence shown here is derived from an EMBL/GenBank/DDBJ whole genome shotgun (WGS) entry which is preliminary data.</text>
</comment>
<dbReference type="Proteomes" id="UP000017148">
    <property type="component" value="Unassembled WGS sequence"/>
</dbReference>
<dbReference type="STRING" id="1313304.CALK_1800"/>
<keyword evidence="1" id="KW-0812">Transmembrane</keyword>
<feature type="transmembrane region" description="Helical" evidence="1">
    <location>
        <begin position="16"/>
        <end position="37"/>
    </location>
</feature>
<accession>U7D6W6</accession>